<sequence length="311" mass="35190">MEYGTVIRQIRLSQHLRMQDLVDSELSQPMLSRVERGEADLTLAKFTHLLNRLHILPSEFFRLAAADTPTSGSTFRGEFADFWQYWLTPEALTPAQLPQTLTQAEAMVHRDQAAYHAQPTRWQLIALRMAEVHLNNVRRHFPDLTPLPVDLTVIQHYLLNLDTWTTFDILVYGFFSLVFPPSVNMPLLKTAATHVPEATVLEGGTSALLEITFTQFQVFMAANKLDAAAATIEIEATLAKKADALAYTIVARFMGGWLTYMTRSKSDGKKQMQDSLTLFKTLDQPALAIRFGQLYHIRAELDRSVEPDLVL</sequence>
<evidence type="ECO:0000259" key="1">
    <source>
        <dbReference type="PROSITE" id="PS50943"/>
    </source>
</evidence>
<dbReference type="Proteomes" id="UP001597196">
    <property type="component" value="Unassembled WGS sequence"/>
</dbReference>
<name>A0ABW4CHF2_9LACO</name>
<dbReference type="Gene3D" id="1.25.40.10">
    <property type="entry name" value="Tetratricopeptide repeat domain"/>
    <property type="match status" value="1"/>
</dbReference>
<dbReference type="Pfam" id="PF21259">
    <property type="entry name" value="Rgg_C"/>
    <property type="match status" value="1"/>
</dbReference>
<organism evidence="2 3">
    <name type="scientific">Lacticaseibacillus mingshuiensis</name>
    <dbReference type="NCBI Taxonomy" id="2799574"/>
    <lineage>
        <taxon>Bacteria</taxon>
        <taxon>Bacillati</taxon>
        <taxon>Bacillota</taxon>
        <taxon>Bacilli</taxon>
        <taxon>Lactobacillales</taxon>
        <taxon>Lactobacillaceae</taxon>
        <taxon>Lacticaseibacillus</taxon>
    </lineage>
</organism>
<evidence type="ECO:0000313" key="3">
    <source>
        <dbReference type="Proteomes" id="UP001597196"/>
    </source>
</evidence>
<keyword evidence="3" id="KW-1185">Reference proteome</keyword>
<dbReference type="SUPFAM" id="SSF47413">
    <property type="entry name" value="lambda repressor-like DNA-binding domains"/>
    <property type="match status" value="1"/>
</dbReference>
<reference evidence="3" key="1">
    <citation type="journal article" date="2019" name="Int. J. Syst. Evol. Microbiol.">
        <title>The Global Catalogue of Microorganisms (GCM) 10K type strain sequencing project: providing services to taxonomists for standard genome sequencing and annotation.</title>
        <authorList>
            <consortium name="The Broad Institute Genomics Platform"/>
            <consortium name="The Broad Institute Genome Sequencing Center for Infectious Disease"/>
            <person name="Wu L."/>
            <person name="Ma J."/>
        </authorList>
    </citation>
    <scope>NUCLEOTIDE SEQUENCE [LARGE SCALE GENOMIC DNA]</scope>
    <source>
        <strain evidence="3">CCM 8980</strain>
    </source>
</reference>
<dbReference type="RefSeq" id="WP_203626258.1">
    <property type="nucleotide sequence ID" value="NZ_BOLQ01000003.1"/>
</dbReference>
<dbReference type="InterPro" id="IPR011990">
    <property type="entry name" value="TPR-like_helical_dom_sf"/>
</dbReference>
<dbReference type="InterPro" id="IPR010057">
    <property type="entry name" value="Transcription_activator_Rgg_C"/>
</dbReference>
<dbReference type="CDD" id="cd00093">
    <property type="entry name" value="HTH_XRE"/>
    <property type="match status" value="1"/>
</dbReference>
<dbReference type="NCBIfam" id="TIGR01716">
    <property type="entry name" value="RGG_Cterm"/>
    <property type="match status" value="1"/>
</dbReference>
<dbReference type="EMBL" id="JBHTOC010000004">
    <property type="protein sequence ID" value="MFD1429330.1"/>
    <property type="molecule type" value="Genomic_DNA"/>
</dbReference>
<accession>A0ABW4CHF2</accession>
<evidence type="ECO:0000313" key="2">
    <source>
        <dbReference type="EMBL" id="MFD1429330.1"/>
    </source>
</evidence>
<dbReference type="PROSITE" id="PS50943">
    <property type="entry name" value="HTH_CROC1"/>
    <property type="match status" value="1"/>
</dbReference>
<comment type="caution">
    <text evidence="2">The sequence shown here is derived from an EMBL/GenBank/DDBJ whole genome shotgun (WGS) entry which is preliminary data.</text>
</comment>
<dbReference type="PANTHER" id="PTHR37038">
    <property type="entry name" value="TRANSCRIPTIONAL REGULATOR-RELATED"/>
    <property type="match status" value="1"/>
</dbReference>
<proteinExistence type="predicted"/>
<dbReference type="InterPro" id="IPR053163">
    <property type="entry name" value="HTH-type_regulator_Rgg"/>
</dbReference>
<dbReference type="InterPro" id="IPR010982">
    <property type="entry name" value="Lambda_DNA-bd_dom_sf"/>
</dbReference>
<feature type="domain" description="HTH cro/C1-type" evidence="1">
    <location>
        <begin position="7"/>
        <end position="60"/>
    </location>
</feature>
<dbReference type="InterPro" id="IPR001387">
    <property type="entry name" value="Cro/C1-type_HTH"/>
</dbReference>
<protein>
    <submittedName>
        <fullName evidence="2">Helix-turn-helix domain-containing protein</fullName>
    </submittedName>
</protein>
<gene>
    <name evidence="2" type="ORF">ACFQ4P_03580</name>
</gene>